<dbReference type="Gene3D" id="3.30.40.10">
    <property type="entry name" value="Zinc/RING finger domain, C3HC4 (zinc finger)"/>
    <property type="match status" value="1"/>
</dbReference>
<dbReference type="InterPro" id="IPR013083">
    <property type="entry name" value="Znf_RING/FYVE/PHD"/>
</dbReference>
<dbReference type="EMBL" id="OB660932">
    <property type="protein sequence ID" value="CAD7226787.1"/>
    <property type="molecule type" value="Genomic_DNA"/>
</dbReference>
<dbReference type="PROSITE" id="PS00518">
    <property type="entry name" value="ZF_RING_1"/>
    <property type="match status" value="1"/>
</dbReference>
<dbReference type="SUPFAM" id="SSF57850">
    <property type="entry name" value="RING/U-box"/>
    <property type="match status" value="1"/>
</dbReference>
<dbReference type="InterPro" id="IPR002083">
    <property type="entry name" value="MATH/TRAF_dom"/>
</dbReference>
<gene>
    <name evidence="6" type="ORF">CTOB1V02_LOCUS4702</name>
</gene>
<keyword evidence="3" id="KW-0479">Metal-binding</keyword>
<organism evidence="6">
    <name type="scientific">Cyprideis torosa</name>
    <dbReference type="NCBI Taxonomy" id="163714"/>
    <lineage>
        <taxon>Eukaryota</taxon>
        <taxon>Metazoa</taxon>
        <taxon>Ecdysozoa</taxon>
        <taxon>Arthropoda</taxon>
        <taxon>Crustacea</taxon>
        <taxon>Oligostraca</taxon>
        <taxon>Ostracoda</taxon>
        <taxon>Podocopa</taxon>
        <taxon>Podocopida</taxon>
        <taxon>Cytherocopina</taxon>
        <taxon>Cytheroidea</taxon>
        <taxon>Cytherideidae</taxon>
        <taxon>Cyprideis</taxon>
    </lineage>
</organism>
<dbReference type="SMART" id="SM00061">
    <property type="entry name" value="MATH"/>
    <property type="match status" value="1"/>
</dbReference>
<protein>
    <submittedName>
        <fullName evidence="6">Uncharacterized protein</fullName>
    </submittedName>
</protein>
<dbReference type="SMART" id="SM00184">
    <property type="entry name" value="RING"/>
    <property type="match status" value="1"/>
</dbReference>
<dbReference type="Pfam" id="PF00097">
    <property type="entry name" value="zf-C3HC4"/>
    <property type="match status" value="1"/>
</dbReference>
<dbReference type="SUPFAM" id="SSF49599">
    <property type="entry name" value="TRAF domain-like"/>
    <property type="match status" value="1"/>
</dbReference>
<dbReference type="PROSITE" id="PS50144">
    <property type="entry name" value="MATH"/>
    <property type="match status" value="1"/>
</dbReference>
<evidence type="ECO:0000313" key="6">
    <source>
        <dbReference type="EMBL" id="CAD7226787.1"/>
    </source>
</evidence>
<reference evidence="6" key="1">
    <citation type="submission" date="2020-11" db="EMBL/GenBank/DDBJ databases">
        <authorList>
            <person name="Tran Van P."/>
        </authorList>
    </citation>
    <scope>NUCLEOTIDE SEQUENCE</scope>
</reference>
<sequence length="502" mass="56888">MSYPVEWFTSEIPDLFVCASCLGVVHQPVEVQPCLHLFCKACIEDWTRVDSTCPKCRKPITANALEEPATNLLRLLNQFKIKCPDCTRQTEHSEFQRHRELCRTETTPCDEGCGLPLLHSEKAGHNCLGKSKEKIGQLEAKVRELELELETQREIRENLERDVEERNEDIRKKDAEIEELRNALSSENSQANELRLKLLKVKDTVSSQFESASAAVTTAVGDFTETLARISSERSVGPLNPKNVYEHWTLRFTLTKENLRDRNFPSRKSGDWEFNLRMSHHLFLCVSYHGPVNPNDAYSMSYDVTVNAMKWLAPFTYRQSEYFDQARKANHSFLLYRDSLSAINDEYNDNEEFSFDINILSISRTSVRSGMEERAGVLNASFASVADLKKNDGLFSDPLFLHGGKKGRVIVRRRAQSLGVFLQVLQDPAEEGWSCRLKLSVTLHRRPGTGEALTKTGTATFNAESILGGWPAFLPWEDLTDASHGWLCNGALSLTASLEMLD</sequence>
<dbReference type="GO" id="GO:0000209">
    <property type="term" value="P:protein polyubiquitination"/>
    <property type="evidence" value="ECO:0007669"/>
    <property type="project" value="TreeGrafter"/>
</dbReference>
<dbReference type="GO" id="GO:0061630">
    <property type="term" value="F:ubiquitin protein ligase activity"/>
    <property type="evidence" value="ECO:0007669"/>
    <property type="project" value="TreeGrafter"/>
</dbReference>
<evidence type="ECO:0000256" key="4">
    <source>
        <dbReference type="ARBA" id="ARBA00022771"/>
    </source>
</evidence>
<dbReference type="Pfam" id="PF00917">
    <property type="entry name" value="MATH"/>
    <property type="match status" value="1"/>
</dbReference>
<evidence type="ECO:0000256" key="2">
    <source>
        <dbReference type="ARBA" id="ARBA00022490"/>
    </source>
</evidence>
<keyword evidence="4" id="KW-0863">Zinc-finger</keyword>
<dbReference type="GO" id="GO:0005737">
    <property type="term" value="C:cytoplasm"/>
    <property type="evidence" value="ECO:0007669"/>
    <property type="project" value="UniProtKB-SubCell"/>
</dbReference>
<comment type="subcellular location">
    <subcellularLocation>
        <location evidence="1">Cytoplasm</location>
    </subcellularLocation>
</comment>
<dbReference type="InterPro" id="IPR001841">
    <property type="entry name" value="Znf_RING"/>
</dbReference>
<dbReference type="OrthoDB" id="10057496at2759"/>
<evidence type="ECO:0000256" key="1">
    <source>
        <dbReference type="ARBA" id="ARBA00004496"/>
    </source>
</evidence>
<dbReference type="PROSITE" id="PS50089">
    <property type="entry name" value="ZF_RING_2"/>
    <property type="match status" value="1"/>
</dbReference>
<dbReference type="InterPro" id="IPR008974">
    <property type="entry name" value="TRAF-like"/>
</dbReference>
<proteinExistence type="predicted"/>
<evidence type="ECO:0000256" key="3">
    <source>
        <dbReference type="ARBA" id="ARBA00022723"/>
    </source>
</evidence>
<dbReference type="PANTHER" id="PTHR46016:SF1">
    <property type="entry name" value="RING-TYPE DOMAIN-CONTAINING PROTEIN"/>
    <property type="match status" value="1"/>
</dbReference>
<dbReference type="InterPro" id="IPR018957">
    <property type="entry name" value="Znf_C3HC4_RING-type"/>
</dbReference>
<accession>A0A7R8ZK21</accession>
<keyword evidence="5" id="KW-0862">Zinc</keyword>
<dbReference type="GO" id="GO:0006511">
    <property type="term" value="P:ubiquitin-dependent protein catabolic process"/>
    <property type="evidence" value="ECO:0007669"/>
    <property type="project" value="TreeGrafter"/>
</dbReference>
<dbReference type="InterPro" id="IPR051438">
    <property type="entry name" value="RNF_E3_ubiq-protein_ligase"/>
</dbReference>
<dbReference type="CDD" id="cd00121">
    <property type="entry name" value="MATH"/>
    <property type="match status" value="1"/>
</dbReference>
<dbReference type="PANTHER" id="PTHR46016">
    <property type="entry name" value="ZINC FINGER, RING/FYVE/PHD-TYPE"/>
    <property type="match status" value="1"/>
</dbReference>
<dbReference type="InterPro" id="IPR017907">
    <property type="entry name" value="Znf_RING_CS"/>
</dbReference>
<dbReference type="Gene3D" id="2.60.210.10">
    <property type="entry name" value="Apoptosis, Tumor Necrosis Factor Receptor Associated Protein 2, Chain A"/>
    <property type="match status" value="1"/>
</dbReference>
<dbReference type="GO" id="GO:0008270">
    <property type="term" value="F:zinc ion binding"/>
    <property type="evidence" value="ECO:0007669"/>
    <property type="project" value="UniProtKB-KW"/>
</dbReference>
<evidence type="ECO:0000256" key="5">
    <source>
        <dbReference type="ARBA" id="ARBA00022833"/>
    </source>
</evidence>
<name>A0A7R8ZK21_9CRUS</name>
<keyword evidence="2" id="KW-0963">Cytoplasm</keyword>
<dbReference type="AlphaFoldDB" id="A0A7R8ZK21"/>